<reference evidence="4 5" key="1">
    <citation type="submission" date="2016-11" db="EMBL/GenBank/DDBJ databases">
        <authorList>
            <person name="Jaros S."/>
            <person name="Januszkiewicz K."/>
            <person name="Wedrychowicz H."/>
        </authorList>
    </citation>
    <scope>NUCLEOTIDE SEQUENCE [LARGE SCALE GENOMIC DNA]</scope>
    <source>
        <strain evidence="4 5">DSM 45627</strain>
    </source>
</reference>
<dbReference type="AlphaFoldDB" id="A0A1M5KLN2"/>
<organism evidence="4 5">
    <name type="scientific">Jatrophihabitans endophyticus</name>
    <dbReference type="NCBI Taxonomy" id="1206085"/>
    <lineage>
        <taxon>Bacteria</taxon>
        <taxon>Bacillati</taxon>
        <taxon>Actinomycetota</taxon>
        <taxon>Actinomycetes</taxon>
        <taxon>Jatrophihabitantales</taxon>
        <taxon>Jatrophihabitantaceae</taxon>
        <taxon>Jatrophihabitans</taxon>
    </lineage>
</organism>
<dbReference type="EMBL" id="FQVU01000003">
    <property type="protein sequence ID" value="SHG53656.1"/>
    <property type="molecule type" value="Genomic_DNA"/>
</dbReference>
<gene>
    <name evidence="4" type="ORF">SAMN05443575_2196</name>
</gene>
<keyword evidence="5" id="KW-1185">Reference proteome</keyword>
<protein>
    <submittedName>
        <fullName evidence="4">Lysophospholipase L1</fullName>
    </submittedName>
</protein>
<sequence>MIPRRTDRRTPRRSPRRRAAVAVVGTAAAVVLTACSGSSGGDASSTLPTVSPATSATMPATASSSSSGSPTAAAGRLYVSVGDSYAAGYQPSGRTGGATTRNGFAYQVVRLAKARGYDLTLANFGCSGATTASALSRAGCGDRQLGPGATPYRKPQVAAAVDYLRAHRGQVALLTVSLGGNDVTACAAAADVNAATSCVSAALQRITANITTIVTRLRAAAGPATRIVGLTYPDVFLGGTISNDPRQRQLASVSVLAFRSLINPQLQAAYARGGASFADVTAATGAYGSQERTTTLQPYGEIPVPVARICTLTYYCQYQDIHPRTEGYRLIAELVTRTLPQR</sequence>
<dbReference type="PROSITE" id="PS51257">
    <property type="entry name" value="PROKAR_LIPOPROTEIN"/>
    <property type="match status" value="1"/>
</dbReference>
<dbReference type="PANTHER" id="PTHR30383">
    <property type="entry name" value="THIOESTERASE 1/PROTEASE 1/LYSOPHOSPHOLIPASE L1"/>
    <property type="match status" value="1"/>
</dbReference>
<proteinExistence type="predicted"/>
<feature type="signal peptide" evidence="2">
    <location>
        <begin position="1"/>
        <end position="34"/>
    </location>
</feature>
<dbReference type="RefSeq" id="WP_143168132.1">
    <property type="nucleotide sequence ID" value="NZ_FQVU01000003.1"/>
</dbReference>
<feature type="compositionally biased region" description="Basic residues" evidence="1">
    <location>
        <begin position="10"/>
        <end position="19"/>
    </location>
</feature>
<evidence type="ECO:0000256" key="1">
    <source>
        <dbReference type="SAM" id="MobiDB-lite"/>
    </source>
</evidence>
<dbReference type="Pfam" id="PF13472">
    <property type="entry name" value="Lipase_GDSL_2"/>
    <property type="match status" value="1"/>
</dbReference>
<dbReference type="PANTHER" id="PTHR30383:SF5">
    <property type="entry name" value="SGNH HYDROLASE-TYPE ESTERASE DOMAIN-CONTAINING PROTEIN"/>
    <property type="match status" value="1"/>
</dbReference>
<dbReference type="Gene3D" id="3.40.50.1110">
    <property type="entry name" value="SGNH hydrolase"/>
    <property type="match status" value="1"/>
</dbReference>
<name>A0A1M5KLN2_9ACTN</name>
<accession>A0A1M5KLN2</accession>
<feature type="region of interest" description="Disordered" evidence="1">
    <location>
        <begin position="38"/>
        <end position="71"/>
    </location>
</feature>
<evidence type="ECO:0000313" key="4">
    <source>
        <dbReference type="EMBL" id="SHG53656.1"/>
    </source>
</evidence>
<dbReference type="InterPro" id="IPR036514">
    <property type="entry name" value="SGNH_hydro_sf"/>
</dbReference>
<dbReference type="InterPro" id="IPR013830">
    <property type="entry name" value="SGNH_hydro"/>
</dbReference>
<dbReference type="InterPro" id="IPR051532">
    <property type="entry name" value="Ester_Hydrolysis_Enzymes"/>
</dbReference>
<evidence type="ECO:0000313" key="5">
    <source>
        <dbReference type="Proteomes" id="UP000186132"/>
    </source>
</evidence>
<dbReference type="STRING" id="1206085.SAMN05443575_2196"/>
<evidence type="ECO:0000259" key="3">
    <source>
        <dbReference type="Pfam" id="PF13472"/>
    </source>
</evidence>
<feature type="chain" id="PRO_5038356769" evidence="2">
    <location>
        <begin position="35"/>
        <end position="342"/>
    </location>
</feature>
<dbReference type="Proteomes" id="UP000186132">
    <property type="component" value="Unassembled WGS sequence"/>
</dbReference>
<dbReference type="SUPFAM" id="SSF52266">
    <property type="entry name" value="SGNH hydrolase"/>
    <property type="match status" value="1"/>
</dbReference>
<feature type="region of interest" description="Disordered" evidence="1">
    <location>
        <begin position="1"/>
        <end position="20"/>
    </location>
</feature>
<evidence type="ECO:0000256" key="2">
    <source>
        <dbReference type="SAM" id="SignalP"/>
    </source>
</evidence>
<feature type="domain" description="SGNH hydrolase-type esterase" evidence="3">
    <location>
        <begin position="81"/>
        <end position="330"/>
    </location>
</feature>
<dbReference type="GO" id="GO:0004622">
    <property type="term" value="F:phosphatidylcholine lysophospholipase activity"/>
    <property type="evidence" value="ECO:0007669"/>
    <property type="project" value="TreeGrafter"/>
</dbReference>
<dbReference type="OrthoDB" id="154486at2"/>
<keyword evidence="2" id="KW-0732">Signal</keyword>